<reference evidence="2 3" key="1">
    <citation type="submission" date="2006-02" db="EMBL/GenBank/DDBJ databases">
        <authorList>
            <person name="Amann R."/>
            <person name="Ferriera S."/>
            <person name="Johnson J."/>
            <person name="Kravitz S."/>
            <person name="Halpern A."/>
            <person name="Remington K."/>
            <person name="Beeson K."/>
            <person name="Tran B."/>
            <person name="Rogers Y.-H."/>
            <person name="Friedman R."/>
            <person name="Venter J.C."/>
        </authorList>
    </citation>
    <scope>NUCLEOTIDE SEQUENCE [LARGE SCALE GENOMIC DNA]</scope>
    <source>
        <strain evidence="2 3">DSM 3645</strain>
    </source>
</reference>
<dbReference type="HOGENOM" id="CLU_2599018_0_0_0"/>
<accession>A3ZVW7</accession>
<protein>
    <submittedName>
        <fullName evidence="2">Uncharacterized protein</fullName>
    </submittedName>
</protein>
<organism evidence="2 3">
    <name type="scientific">Blastopirellula marina DSM 3645</name>
    <dbReference type="NCBI Taxonomy" id="314230"/>
    <lineage>
        <taxon>Bacteria</taxon>
        <taxon>Pseudomonadati</taxon>
        <taxon>Planctomycetota</taxon>
        <taxon>Planctomycetia</taxon>
        <taxon>Pirellulales</taxon>
        <taxon>Pirellulaceae</taxon>
        <taxon>Blastopirellula</taxon>
    </lineage>
</organism>
<evidence type="ECO:0000256" key="1">
    <source>
        <dbReference type="SAM" id="MobiDB-lite"/>
    </source>
</evidence>
<comment type="caution">
    <text evidence="2">The sequence shown here is derived from an EMBL/GenBank/DDBJ whole genome shotgun (WGS) entry which is preliminary data.</text>
</comment>
<dbReference type="EMBL" id="AANZ01000014">
    <property type="protein sequence ID" value="EAQ79463.1"/>
    <property type="molecule type" value="Genomic_DNA"/>
</dbReference>
<feature type="region of interest" description="Disordered" evidence="1">
    <location>
        <begin position="1"/>
        <end position="79"/>
    </location>
</feature>
<name>A3ZVW7_9BACT</name>
<evidence type="ECO:0000313" key="3">
    <source>
        <dbReference type="Proteomes" id="UP000004358"/>
    </source>
</evidence>
<dbReference type="STRING" id="314230.DSM3645_03268"/>
<feature type="compositionally biased region" description="Basic and acidic residues" evidence="1">
    <location>
        <begin position="55"/>
        <end position="72"/>
    </location>
</feature>
<dbReference type="Proteomes" id="UP000004358">
    <property type="component" value="Unassembled WGS sequence"/>
</dbReference>
<gene>
    <name evidence="2" type="ORF">DSM3645_03268</name>
</gene>
<dbReference type="AlphaFoldDB" id="A3ZVW7"/>
<feature type="compositionally biased region" description="Low complexity" evidence="1">
    <location>
        <begin position="12"/>
        <end position="21"/>
    </location>
</feature>
<sequence length="79" mass="9006">MDHAEQRRKVVQQIGAGQQQQEPRNNPLPARRERAKRSPQQKAADAGPIKSELPPAKEDFRLPKPEQCREEFSFSACPD</sequence>
<proteinExistence type="predicted"/>
<evidence type="ECO:0000313" key="2">
    <source>
        <dbReference type="EMBL" id="EAQ79463.1"/>
    </source>
</evidence>